<gene>
    <name evidence="2" type="ORF">SSV_1290</name>
</gene>
<accession>A0A0B7GP73</accession>
<dbReference type="EMBL" id="CDMW01000001">
    <property type="protein sequence ID" value="CEL90585.1"/>
    <property type="molecule type" value="Genomic_DNA"/>
</dbReference>
<evidence type="ECO:0000313" key="3">
    <source>
        <dbReference type="Proteomes" id="UP000183504"/>
    </source>
</evidence>
<name>A0A0B7GP73_STRSA</name>
<dbReference type="GO" id="GO:0032259">
    <property type="term" value="P:methylation"/>
    <property type="evidence" value="ECO:0007669"/>
    <property type="project" value="UniProtKB-KW"/>
</dbReference>
<evidence type="ECO:0000313" key="2">
    <source>
        <dbReference type="EMBL" id="CEL90585.1"/>
    </source>
</evidence>
<dbReference type="Gene3D" id="3.40.50.150">
    <property type="entry name" value="Vaccinia Virus protein VP39"/>
    <property type="match status" value="1"/>
</dbReference>
<protein>
    <submittedName>
        <fullName evidence="2">Putative methyltransferase</fullName>
    </submittedName>
</protein>
<dbReference type="Proteomes" id="UP000183504">
    <property type="component" value="Unassembled WGS sequence"/>
</dbReference>
<keyword evidence="2" id="KW-0808">Transferase</keyword>
<dbReference type="GO" id="GO:0008757">
    <property type="term" value="F:S-adenosylmethionine-dependent methyltransferase activity"/>
    <property type="evidence" value="ECO:0007669"/>
    <property type="project" value="InterPro"/>
</dbReference>
<dbReference type="SUPFAM" id="SSF53335">
    <property type="entry name" value="S-adenosyl-L-methionine-dependent methyltransferases"/>
    <property type="match status" value="1"/>
</dbReference>
<reference evidence="2 3" key="1">
    <citation type="submission" date="2015-01" db="EMBL/GenBank/DDBJ databases">
        <authorList>
            <person name="Pelicic Vladimir"/>
        </authorList>
    </citation>
    <scope>NUCLEOTIDE SEQUENCE [LARGE SCALE GENOMIC DNA]</scope>
    <source>
        <strain evidence="2 3">2908</strain>
    </source>
</reference>
<sequence>MTANLQAYKAHLQAPWGKLQYDIVFAFLESLKGQKILDFGSGFGIVADFLAEKNQVTAIEPSSEMIAERKQNFFYEQLQGSLDLLQKLPDQSFDIIICHNVLEYVSDPDLYLTEFSRLLKKDGKISLVKHHEVGRIMHTVVFENGLEKAQQLLAGQEYQTHSMGAAKVYQIQEVISGLSLEVEDYQGLRIFYGLQSNDYKTAPDWAQKMLKMELAVCNQSPYRDIAAFQHVWLRKDREI</sequence>
<keyword evidence="2" id="KW-0489">Methyltransferase</keyword>
<dbReference type="InterPro" id="IPR029063">
    <property type="entry name" value="SAM-dependent_MTases_sf"/>
</dbReference>
<dbReference type="AlphaFoldDB" id="A0A0B7GP73"/>
<dbReference type="InterPro" id="IPR050508">
    <property type="entry name" value="Methyltransf_Superfamily"/>
</dbReference>
<dbReference type="Pfam" id="PF08241">
    <property type="entry name" value="Methyltransf_11"/>
    <property type="match status" value="1"/>
</dbReference>
<feature type="domain" description="Methyltransferase type 11" evidence="1">
    <location>
        <begin position="37"/>
        <end position="125"/>
    </location>
</feature>
<organism evidence="2 3">
    <name type="scientific">Streptococcus sanguinis</name>
    <dbReference type="NCBI Taxonomy" id="1305"/>
    <lineage>
        <taxon>Bacteria</taxon>
        <taxon>Bacillati</taxon>
        <taxon>Bacillota</taxon>
        <taxon>Bacilli</taxon>
        <taxon>Lactobacillales</taxon>
        <taxon>Streptococcaceae</taxon>
        <taxon>Streptococcus</taxon>
    </lineage>
</organism>
<dbReference type="RefSeq" id="WP_072074166.1">
    <property type="nucleotide sequence ID" value="NZ_CDMW01000001.1"/>
</dbReference>
<dbReference type="InterPro" id="IPR013216">
    <property type="entry name" value="Methyltransf_11"/>
</dbReference>
<evidence type="ECO:0000259" key="1">
    <source>
        <dbReference type="Pfam" id="PF08241"/>
    </source>
</evidence>
<dbReference type="CDD" id="cd02440">
    <property type="entry name" value="AdoMet_MTases"/>
    <property type="match status" value="1"/>
</dbReference>
<dbReference type="PANTHER" id="PTHR42912">
    <property type="entry name" value="METHYLTRANSFERASE"/>
    <property type="match status" value="1"/>
</dbReference>
<proteinExistence type="predicted"/>